<dbReference type="InterPro" id="IPR027417">
    <property type="entry name" value="P-loop_NTPase"/>
</dbReference>
<keyword evidence="4" id="KW-0378">Hydrolase</keyword>
<dbReference type="InterPro" id="IPR003439">
    <property type="entry name" value="ABC_transporter-like_ATP-bd"/>
</dbReference>
<dbReference type="RefSeq" id="WP_103238433.1">
    <property type="nucleotide sequence ID" value="NZ_JANJZD010000004.1"/>
</dbReference>
<dbReference type="GO" id="GO:0016887">
    <property type="term" value="F:ATP hydrolysis activity"/>
    <property type="evidence" value="ECO:0007669"/>
    <property type="project" value="InterPro"/>
</dbReference>
<evidence type="ECO:0000256" key="1">
    <source>
        <dbReference type="ARBA" id="ARBA00022741"/>
    </source>
</evidence>
<dbReference type="InterPro" id="IPR039421">
    <property type="entry name" value="Type_1_exporter"/>
</dbReference>
<dbReference type="Pfam" id="PF00005">
    <property type="entry name" value="ABC_tran"/>
    <property type="match status" value="1"/>
</dbReference>
<dbReference type="EMBL" id="OFSM01000004">
    <property type="protein sequence ID" value="SOY28343.1"/>
    <property type="molecule type" value="Genomic_DNA"/>
</dbReference>
<organism evidence="4 5">
    <name type="scientific">Acetatifactor muris</name>
    <dbReference type="NCBI Taxonomy" id="879566"/>
    <lineage>
        <taxon>Bacteria</taxon>
        <taxon>Bacillati</taxon>
        <taxon>Bacillota</taxon>
        <taxon>Clostridia</taxon>
        <taxon>Lachnospirales</taxon>
        <taxon>Lachnospiraceae</taxon>
        <taxon>Acetatifactor</taxon>
    </lineage>
</organism>
<accession>A0A2K4ZD03</accession>
<dbReference type="Proteomes" id="UP000236311">
    <property type="component" value="Unassembled WGS sequence"/>
</dbReference>
<dbReference type="SMART" id="SM00382">
    <property type="entry name" value="AAA"/>
    <property type="match status" value="1"/>
</dbReference>
<dbReference type="PROSITE" id="PS50893">
    <property type="entry name" value="ABC_TRANSPORTER_2"/>
    <property type="match status" value="1"/>
</dbReference>
<evidence type="ECO:0000313" key="5">
    <source>
        <dbReference type="Proteomes" id="UP000236311"/>
    </source>
</evidence>
<gene>
    <name evidence="4" type="primary">ndvA</name>
    <name evidence="4" type="ORF">AMURIS_01050</name>
</gene>
<dbReference type="AlphaFoldDB" id="A0A2K4ZD03"/>
<evidence type="ECO:0000313" key="4">
    <source>
        <dbReference type="EMBL" id="SOY28343.1"/>
    </source>
</evidence>
<dbReference type="SUPFAM" id="SSF52540">
    <property type="entry name" value="P-loop containing nucleoside triphosphate hydrolases"/>
    <property type="match status" value="1"/>
</dbReference>
<dbReference type="GO" id="GO:0005524">
    <property type="term" value="F:ATP binding"/>
    <property type="evidence" value="ECO:0007669"/>
    <property type="project" value="UniProtKB-KW"/>
</dbReference>
<dbReference type="PANTHER" id="PTHR24221">
    <property type="entry name" value="ATP-BINDING CASSETTE SUB-FAMILY B"/>
    <property type="match status" value="1"/>
</dbReference>
<dbReference type="PANTHER" id="PTHR24221:SF646">
    <property type="entry name" value="HAEMOLYSIN SECRETION ATP-BINDING PROTEIN"/>
    <property type="match status" value="1"/>
</dbReference>
<evidence type="ECO:0000256" key="2">
    <source>
        <dbReference type="ARBA" id="ARBA00022840"/>
    </source>
</evidence>
<dbReference type="GO" id="GO:0034040">
    <property type="term" value="F:ATPase-coupled lipid transmembrane transporter activity"/>
    <property type="evidence" value="ECO:0007669"/>
    <property type="project" value="TreeGrafter"/>
</dbReference>
<dbReference type="CDD" id="cd03228">
    <property type="entry name" value="ABCC_MRP_Like"/>
    <property type="match status" value="1"/>
</dbReference>
<keyword evidence="1" id="KW-0547">Nucleotide-binding</keyword>
<dbReference type="InterPro" id="IPR003593">
    <property type="entry name" value="AAA+_ATPase"/>
</dbReference>
<dbReference type="Gene3D" id="3.40.50.300">
    <property type="entry name" value="P-loop containing nucleotide triphosphate hydrolases"/>
    <property type="match status" value="1"/>
</dbReference>
<sequence length="392" mass="43890">MELLGDEKYAKEIHLYDIKGLISSKEERCHQQVIEFLKKIAQNTAKFSMISEILQGVLNGAIYLCVTIKCVMDHLGIGSILKYIGIVYQFSDSLSLLLNCKLDLKFKAGFLENFLNFTNQFADGMYQEPLLKGCQDKNASICLENVSYYFPASDGNGFSLKNISFEVEAGAKVAIVGENGSGKTTLIKVLTGLYPASAGKIYRNGEEVHATDSAGNSRTFSAIFQDYNVFPISLLHNITFAWEAEKESLAKANSCIRQIGLEGKVACMENGINTILKWNFENDNTIQKMSGGEEQKLALARVLYWDAPVIILDEPSASMDPRSEEKLFREFCQLTGEKTTIFISHRLASCRICDKVIVIDNGELIQMGRHHELCRVPGKYKEMWDAQTGQYQ</sequence>
<feature type="domain" description="ABC transporter" evidence="3">
    <location>
        <begin position="141"/>
        <end position="386"/>
    </location>
</feature>
<keyword evidence="5" id="KW-1185">Reference proteome</keyword>
<name>A0A2K4ZD03_9FIRM</name>
<dbReference type="OrthoDB" id="1699242at2"/>
<dbReference type="EC" id="3.6.3.42" evidence="4"/>
<keyword evidence="2 4" id="KW-0067">ATP-binding</keyword>
<evidence type="ECO:0000259" key="3">
    <source>
        <dbReference type="PROSITE" id="PS50893"/>
    </source>
</evidence>
<reference evidence="4 5" key="1">
    <citation type="submission" date="2018-01" db="EMBL/GenBank/DDBJ databases">
        <authorList>
            <person name="Gaut B.S."/>
            <person name="Morton B.R."/>
            <person name="Clegg M.T."/>
            <person name="Duvall M.R."/>
        </authorList>
    </citation>
    <scope>NUCLEOTIDE SEQUENCE [LARGE SCALE GENOMIC DNA]</scope>
    <source>
        <strain evidence="4">GP69</strain>
    </source>
</reference>
<protein>
    <submittedName>
        <fullName evidence="4">Beta-(1--&gt;2)glucan export ATP-binding/permease protein NdvA</fullName>
        <ecNumber evidence="4">3.6.3.42</ecNumber>
    </submittedName>
</protein>
<proteinExistence type="predicted"/>